<reference evidence="1 2" key="1">
    <citation type="submission" date="2023-07" db="EMBL/GenBank/DDBJ databases">
        <title>Sequencing the genomes of 1000 actinobacteria strains.</title>
        <authorList>
            <person name="Klenk H.-P."/>
        </authorList>
    </citation>
    <scope>NUCLEOTIDE SEQUENCE [LARGE SCALE GENOMIC DNA]</scope>
    <source>
        <strain evidence="1 2">DSM 46740</strain>
    </source>
</reference>
<gene>
    <name evidence="1" type="ORF">J2853_009696</name>
</gene>
<accession>A0ABT9QVE5</accession>
<dbReference type="EMBL" id="JAUSQU010000003">
    <property type="protein sequence ID" value="MDP9850400.1"/>
    <property type="molecule type" value="Genomic_DNA"/>
</dbReference>
<evidence type="ECO:0000313" key="1">
    <source>
        <dbReference type="EMBL" id="MDP9850400.1"/>
    </source>
</evidence>
<organism evidence="1 2">
    <name type="scientific">Streptosporangium lutulentum</name>
    <dbReference type="NCBI Taxonomy" id="1461250"/>
    <lineage>
        <taxon>Bacteria</taxon>
        <taxon>Bacillati</taxon>
        <taxon>Actinomycetota</taxon>
        <taxon>Actinomycetes</taxon>
        <taxon>Streptosporangiales</taxon>
        <taxon>Streptosporangiaceae</taxon>
        <taxon>Streptosporangium</taxon>
    </lineage>
</organism>
<name>A0ABT9QVE5_9ACTN</name>
<dbReference type="RefSeq" id="WP_307569403.1">
    <property type="nucleotide sequence ID" value="NZ_JAUSQU010000003.1"/>
</dbReference>
<dbReference type="Proteomes" id="UP001225356">
    <property type="component" value="Unassembled WGS sequence"/>
</dbReference>
<sequence>MDVTGTIDATGSGSAFRWLHLVPDMAAGDPHSRAVVVTSSATSTTGASGLEIRARRSYL</sequence>
<comment type="caution">
    <text evidence="1">The sequence shown here is derived from an EMBL/GenBank/DDBJ whole genome shotgun (WGS) entry which is preliminary data.</text>
</comment>
<protein>
    <submittedName>
        <fullName evidence="1">Uncharacterized protein</fullName>
    </submittedName>
</protein>
<keyword evidence="2" id="KW-1185">Reference proteome</keyword>
<proteinExistence type="predicted"/>
<evidence type="ECO:0000313" key="2">
    <source>
        <dbReference type="Proteomes" id="UP001225356"/>
    </source>
</evidence>